<evidence type="ECO:0000313" key="1">
    <source>
        <dbReference type="EMBL" id="CRL46737.1"/>
    </source>
</evidence>
<name>A0A193QNK9_SODGM</name>
<organism evidence="1 2">
    <name type="scientific">Sodalis glossinidius (strain morsitans)</name>
    <dbReference type="NCBI Taxonomy" id="343509"/>
    <lineage>
        <taxon>Bacteria</taxon>
        <taxon>Pseudomonadati</taxon>
        <taxon>Pseudomonadota</taxon>
        <taxon>Gammaproteobacteria</taxon>
        <taxon>Enterobacterales</taxon>
        <taxon>Bruguierivoracaceae</taxon>
        <taxon>Sodalis</taxon>
    </lineage>
</organism>
<gene>
    <name evidence="1" type="ORF">SGGMMB4_05601</name>
</gene>
<accession>A0A193QNK9</accession>
<proteinExistence type="predicted"/>
<sequence>MYLIERQYYPVNAKYYLASVMYLPMGTTSRQQNDNGLTETFKKETSYLSHLTEKLEKRFY</sequence>
<dbReference type="EMBL" id="LN854557">
    <property type="protein sequence ID" value="CRL46737.1"/>
    <property type="molecule type" value="Genomic_DNA"/>
</dbReference>
<dbReference type="RefSeq" id="WP_198408757.1">
    <property type="nucleotide sequence ID" value="NC_007712.1"/>
</dbReference>
<dbReference type="Proteomes" id="UP000245838">
    <property type="component" value="Chromosome sggmmb4_Chromosome"/>
</dbReference>
<reference evidence="1 2" key="1">
    <citation type="submission" date="2015-05" db="EMBL/GenBank/DDBJ databases">
        <authorList>
            <person name="Goodhead I."/>
        </authorList>
    </citation>
    <scope>NUCLEOTIDE SEQUENCE [LARGE SCALE GENOMIC DNA]</scope>
    <source>
        <strain evidence="2">morsitans</strain>
    </source>
</reference>
<protein>
    <submittedName>
        <fullName evidence="1">Uncharacterized protein</fullName>
    </submittedName>
</protein>
<dbReference type="AlphaFoldDB" id="A0A193QNK9"/>
<evidence type="ECO:0000313" key="2">
    <source>
        <dbReference type="Proteomes" id="UP000245838"/>
    </source>
</evidence>